<name>A0A538SIH4_UNCEI</name>
<dbReference type="AlphaFoldDB" id="A0A538SIH4"/>
<accession>A0A538SIH4</accession>
<dbReference type="Gene3D" id="1.10.1130.10">
    <property type="entry name" value="Flavocytochrome C3, Chain A"/>
    <property type="match status" value="1"/>
</dbReference>
<reference evidence="2 3" key="1">
    <citation type="journal article" date="2019" name="Nat. Microbiol.">
        <title>Mediterranean grassland soil C-N compound turnover is dependent on rainfall and depth, and is mediated by genomically divergent microorganisms.</title>
        <authorList>
            <person name="Diamond S."/>
            <person name="Andeer P.F."/>
            <person name="Li Z."/>
            <person name="Crits-Christoph A."/>
            <person name="Burstein D."/>
            <person name="Anantharaman K."/>
            <person name="Lane K.R."/>
            <person name="Thomas B.C."/>
            <person name="Pan C."/>
            <person name="Northen T.R."/>
            <person name="Banfield J.F."/>
        </authorList>
    </citation>
    <scope>NUCLEOTIDE SEQUENCE [LARGE SCALE GENOMIC DNA]</scope>
    <source>
        <strain evidence="2">WS_3</strain>
    </source>
</reference>
<dbReference type="Proteomes" id="UP000320184">
    <property type="component" value="Unassembled WGS sequence"/>
</dbReference>
<evidence type="ECO:0000259" key="1">
    <source>
        <dbReference type="Pfam" id="PF13435"/>
    </source>
</evidence>
<protein>
    <recommendedName>
        <fullName evidence="1">Cytochrome c-552/4 domain-containing protein</fullName>
    </recommendedName>
</protein>
<feature type="domain" description="Cytochrome c-552/4" evidence="1">
    <location>
        <begin position="81"/>
        <end position="169"/>
    </location>
</feature>
<dbReference type="Pfam" id="PF13435">
    <property type="entry name" value="Cytochrome_C554"/>
    <property type="match status" value="1"/>
</dbReference>
<dbReference type="InterPro" id="IPR036280">
    <property type="entry name" value="Multihaem_cyt_sf"/>
</dbReference>
<dbReference type="EMBL" id="VBOT01000079">
    <property type="protein sequence ID" value="TMQ51167.1"/>
    <property type="molecule type" value="Genomic_DNA"/>
</dbReference>
<dbReference type="InterPro" id="IPR023155">
    <property type="entry name" value="Cyt_c-552/4"/>
</dbReference>
<evidence type="ECO:0000313" key="3">
    <source>
        <dbReference type="Proteomes" id="UP000320184"/>
    </source>
</evidence>
<proteinExistence type="predicted"/>
<evidence type="ECO:0000313" key="2">
    <source>
        <dbReference type="EMBL" id="TMQ51167.1"/>
    </source>
</evidence>
<gene>
    <name evidence="2" type="ORF">E6K73_06500</name>
</gene>
<organism evidence="2 3">
    <name type="scientific">Eiseniibacteriota bacterium</name>
    <dbReference type="NCBI Taxonomy" id="2212470"/>
    <lineage>
        <taxon>Bacteria</taxon>
        <taxon>Candidatus Eiseniibacteriota</taxon>
    </lineage>
</organism>
<comment type="caution">
    <text evidence="2">The sequence shown here is derived from an EMBL/GenBank/DDBJ whole genome shotgun (WGS) entry which is preliminary data.</text>
</comment>
<sequence>MRRAISLAAFLAVGAWVVFVTHQVWAVPRFARETKAACAACHTNPAGGADLTGAGKAYQADAAKATVPTDVKGAEYVGSNKCRMCHLREYRSWQATRHAGAFAALEKADTSVVAQMAAKLKVEVTGPASQEDACVQCHVTGFQLAGGFPAADSTKNAALMNVTCEACHGPGGKHVFAKAEDRKKMINRAVTAKLCTQCHTPEMSPKFKFDEYKKLGVHAVPKAG</sequence>
<dbReference type="SUPFAM" id="SSF48695">
    <property type="entry name" value="Multiheme cytochromes"/>
    <property type="match status" value="1"/>
</dbReference>